<keyword evidence="3" id="KW-1185">Reference proteome</keyword>
<dbReference type="eggNOG" id="COG1216">
    <property type="taxonomic scope" value="Bacteria"/>
</dbReference>
<comment type="caution">
    <text evidence="2">The sequence shown here is derived from an EMBL/GenBank/DDBJ whole genome shotgun (WGS) entry which is preliminary data.</text>
</comment>
<reference evidence="2" key="1">
    <citation type="submission" date="2009-12" db="EMBL/GenBank/DDBJ databases">
        <authorList>
            <person name="Weinstock G."/>
            <person name="Sodergren E."/>
            <person name="Clifton S."/>
            <person name="Fulton L."/>
            <person name="Fulton B."/>
            <person name="Courtney L."/>
            <person name="Fronick C."/>
            <person name="Harrison M."/>
            <person name="Strong C."/>
            <person name="Farmer C."/>
            <person name="Delahaunty K."/>
            <person name="Markovic C."/>
            <person name="Hall O."/>
            <person name="Minx P."/>
            <person name="Tomlinson C."/>
            <person name="Mitreva M."/>
            <person name="Nelson J."/>
            <person name="Hou S."/>
            <person name="Wollam A."/>
            <person name="Pepin K.H."/>
            <person name="Johnson M."/>
            <person name="Bhonagiri V."/>
            <person name="Nash W.E."/>
            <person name="Warren W."/>
            <person name="Chinwalla A."/>
            <person name="Mardis E.R."/>
            <person name="Wilson R.K."/>
        </authorList>
    </citation>
    <scope>NUCLEOTIDE SEQUENCE [LARGE SCALE GENOMIC DNA]</scope>
    <source>
        <strain evidence="2">DSM 15176</strain>
    </source>
</reference>
<evidence type="ECO:0000313" key="3">
    <source>
        <dbReference type="Proteomes" id="UP000003438"/>
    </source>
</evidence>
<dbReference type="CAZy" id="GT2">
    <property type="family name" value="Glycosyltransferase Family 2"/>
</dbReference>
<feature type="domain" description="Glycosyltransferase 2-like" evidence="1">
    <location>
        <begin position="16"/>
        <end position="136"/>
    </location>
</feature>
<evidence type="ECO:0000259" key="1">
    <source>
        <dbReference type="Pfam" id="PF00535"/>
    </source>
</evidence>
<dbReference type="Proteomes" id="UP000003438">
    <property type="component" value="Unassembled WGS sequence"/>
</dbReference>
<dbReference type="SUPFAM" id="SSF53448">
    <property type="entry name" value="Nucleotide-diphospho-sugar transferases"/>
    <property type="match status" value="1"/>
</dbReference>
<dbReference type="Pfam" id="PF00535">
    <property type="entry name" value="Glycos_transf_2"/>
    <property type="match status" value="1"/>
</dbReference>
<proteinExistence type="predicted"/>
<dbReference type="GO" id="GO:0016757">
    <property type="term" value="F:glycosyltransferase activity"/>
    <property type="evidence" value="ECO:0007669"/>
    <property type="project" value="UniProtKB-KW"/>
</dbReference>
<dbReference type="PANTHER" id="PTHR43685:SF2">
    <property type="entry name" value="GLYCOSYLTRANSFERASE 2-LIKE DOMAIN-CONTAINING PROTEIN"/>
    <property type="match status" value="1"/>
</dbReference>
<keyword evidence="2" id="KW-0808">Transferase</keyword>
<sequence length="339" mass="37632">MPGKGTVMLEQTPKISVLVPVYRAEETLDACVQSILAQTLEDFELLLVDDESPDDCPALCDAWAARDPRIRALHPKKTGPGPSGARNAGLDAARGAWITMVDSDDTIAPDLFATLYAAAQESGADLVICNSCQRFPDGSCRDLPAEQRFGTDTLLEEDAFWDAFNTPWINQFTGTAHRLYAARLFDGVRYPEGMVHEDYYILPDLIARCGKIQCLAYTGYYVLQHEGSITATARHEVRLAMTRGDIHRAAYFLTRGWYDRAEGALTDAAEFLYRNKAAYDLRKPGHRAEFTAVKTELCRVYNDLAVRKGARSLKLRAAALHAGLPVFHAYRTLLAARHS</sequence>
<dbReference type="HOGENOM" id="CLU_025996_25_1_9"/>
<gene>
    <name evidence="2" type="ORF">SUBVAR_04297</name>
</gene>
<dbReference type="Gene3D" id="3.90.550.10">
    <property type="entry name" value="Spore Coat Polysaccharide Biosynthesis Protein SpsA, Chain A"/>
    <property type="match status" value="1"/>
</dbReference>
<organism evidence="2 3">
    <name type="scientific">Subdoligranulum variabile DSM 15176</name>
    <dbReference type="NCBI Taxonomy" id="411471"/>
    <lineage>
        <taxon>Bacteria</taxon>
        <taxon>Bacillati</taxon>
        <taxon>Bacillota</taxon>
        <taxon>Clostridia</taxon>
        <taxon>Eubacteriales</taxon>
        <taxon>Oscillospiraceae</taxon>
        <taxon>Subdoligranulum</taxon>
    </lineage>
</organism>
<keyword evidence="2" id="KW-0328">Glycosyltransferase</keyword>
<dbReference type="EC" id="2.4.-.-" evidence="2"/>
<dbReference type="CDD" id="cd00761">
    <property type="entry name" value="Glyco_tranf_GTA_type"/>
    <property type="match status" value="1"/>
</dbReference>
<protein>
    <submittedName>
        <fullName evidence="2">Glycosyltransferase, group 2 family protein</fullName>
        <ecNumber evidence="2">2.4.-.-</ecNumber>
    </submittedName>
</protein>
<evidence type="ECO:0000313" key="2">
    <source>
        <dbReference type="EMBL" id="EFB77488.1"/>
    </source>
</evidence>
<dbReference type="InterPro" id="IPR050834">
    <property type="entry name" value="Glycosyltransf_2"/>
</dbReference>
<dbReference type="STRING" id="411471.SUBVAR_04297"/>
<accession>D1PIX9</accession>
<dbReference type="InterPro" id="IPR029044">
    <property type="entry name" value="Nucleotide-diphossugar_trans"/>
</dbReference>
<dbReference type="EMBL" id="ACBY02000011">
    <property type="protein sequence ID" value="EFB77488.1"/>
    <property type="molecule type" value="Genomic_DNA"/>
</dbReference>
<dbReference type="AlphaFoldDB" id="D1PIX9"/>
<dbReference type="PANTHER" id="PTHR43685">
    <property type="entry name" value="GLYCOSYLTRANSFERASE"/>
    <property type="match status" value="1"/>
</dbReference>
<name>D1PIX9_9FIRM</name>
<dbReference type="InterPro" id="IPR001173">
    <property type="entry name" value="Glyco_trans_2-like"/>
</dbReference>